<evidence type="ECO:0000256" key="4">
    <source>
        <dbReference type="ARBA" id="ARBA00023136"/>
    </source>
</evidence>
<dbReference type="InterPro" id="IPR052337">
    <property type="entry name" value="SAT4-like"/>
</dbReference>
<evidence type="ECO:0000313" key="9">
    <source>
        <dbReference type="EMBL" id="OJD22378.1"/>
    </source>
</evidence>
<proteinExistence type="inferred from homology"/>
<evidence type="ECO:0000259" key="8">
    <source>
        <dbReference type="Pfam" id="PF20684"/>
    </source>
</evidence>
<dbReference type="GO" id="GO:0016020">
    <property type="term" value="C:membrane"/>
    <property type="evidence" value="ECO:0007669"/>
    <property type="project" value="UniProtKB-SubCell"/>
</dbReference>
<feature type="transmembrane region" description="Helical" evidence="7">
    <location>
        <begin position="149"/>
        <end position="166"/>
    </location>
</feature>
<feature type="domain" description="Rhodopsin" evidence="8">
    <location>
        <begin position="140"/>
        <end position="353"/>
    </location>
</feature>
<feature type="transmembrane region" description="Helical" evidence="7">
    <location>
        <begin position="303"/>
        <end position="325"/>
    </location>
</feature>
<dbReference type="OrthoDB" id="2988756at2759"/>
<comment type="caution">
    <text evidence="9">The sequence shown here is derived from an EMBL/GenBank/DDBJ whole genome shotgun (WGS) entry which is preliminary data.</text>
</comment>
<evidence type="ECO:0000256" key="6">
    <source>
        <dbReference type="SAM" id="MobiDB-lite"/>
    </source>
</evidence>
<keyword evidence="3 7" id="KW-1133">Transmembrane helix</keyword>
<evidence type="ECO:0000256" key="2">
    <source>
        <dbReference type="ARBA" id="ARBA00022692"/>
    </source>
</evidence>
<feature type="region of interest" description="Disordered" evidence="6">
    <location>
        <begin position="374"/>
        <end position="396"/>
    </location>
</feature>
<feature type="transmembrane region" description="Helical" evidence="7">
    <location>
        <begin position="225"/>
        <end position="249"/>
    </location>
</feature>
<evidence type="ECO:0000256" key="5">
    <source>
        <dbReference type="ARBA" id="ARBA00038359"/>
    </source>
</evidence>
<feature type="compositionally biased region" description="Basic and acidic residues" evidence="6">
    <location>
        <begin position="385"/>
        <end position="396"/>
    </location>
</feature>
<keyword evidence="4 7" id="KW-0472">Membrane</keyword>
<evidence type="ECO:0000256" key="3">
    <source>
        <dbReference type="ARBA" id="ARBA00022989"/>
    </source>
</evidence>
<feature type="transmembrane region" description="Helical" evidence="7">
    <location>
        <begin position="269"/>
        <end position="291"/>
    </location>
</feature>
<dbReference type="PANTHER" id="PTHR33048:SF19">
    <property type="entry name" value="MEMBRANE PROTEIN PTH11-LIKE, PUTATIVE (AFU_ORTHOLOGUE AFUA_1G14080)-RELATED"/>
    <property type="match status" value="1"/>
</dbReference>
<feature type="transmembrane region" description="Helical" evidence="7">
    <location>
        <begin position="337"/>
        <end position="358"/>
    </location>
</feature>
<feature type="transmembrane region" description="Helical" evidence="7">
    <location>
        <begin position="186"/>
        <end position="205"/>
    </location>
</feature>
<dbReference type="Proteomes" id="UP000242791">
    <property type="component" value="Unassembled WGS sequence"/>
</dbReference>
<evidence type="ECO:0000256" key="1">
    <source>
        <dbReference type="ARBA" id="ARBA00004141"/>
    </source>
</evidence>
<keyword evidence="10" id="KW-1185">Reference proteome</keyword>
<protein>
    <recommendedName>
        <fullName evidence="8">Rhodopsin domain-containing protein</fullName>
    </recommendedName>
</protein>
<accession>A0A1J9Q2R1</accession>
<dbReference type="PANTHER" id="PTHR33048">
    <property type="entry name" value="PTH11-LIKE INTEGRAL MEMBRANE PROTEIN (AFU_ORTHOLOGUE AFUA_5G11245)"/>
    <property type="match status" value="1"/>
</dbReference>
<reference evidence="9 10" key="1">
    <citation type="submission" date="2015-08" db="EMBL/GenBank/DDBJ databases">
        <title>Emmonsia species relationships and genome sequence.</title>
        <authorList>
            <person name="Cuomo C.A."/>
            <person name="Schwartz I.S."/>
            <person name="Kenyon C."/>
            <person name="De Hoog G.S."/>
            <person name="Govender N.P."/>
            <person name="Botha A."/>
            <person name="Moreno L."/>
            <person name="De Vries M."/>
            <person name="Munoz J.F."/>
            <person name="Stielow J.B."/>
        </authorList>
    </citation>
    <scope>NUCLEOTIDE SEQUENCE [LARGE SCALE GENOMIC DNA]</scope>
    <source>
        <strain evidence="9 10">EI222</strain>
    </source>
</reference>
<comment type="subcellular location">
    <subcellularLocation>
        <location evidence="1">Membrane</location>
        <topology evidence="1">Multi-pass membrane protein</topology>
    </subcellularLocation>
</comment>
<evidence type="ECO:0000256" key="7">
    <source>
        <dbReference type="SAM" id="Phobius"/>
    </source>
</evidence>
<sequence>MASSHEPSAVLIYLCGEPFHLVHRTRTLFRENPTCKAPAFFAIENPALLPSSDELYLVTNSHNCQLFVLELLDAELEFPQRNAHGKISILLVSSSSFPATSMRWTSEATQIVVCAALGSFQILFRCGYRLLVKCGMIKSSNRSWGPDDSWMAFALLPLICRTVAMIKVFGLRLSPSIDDQVLSQKLILVGRVFYALFLWCMKLCLLRFYRRLETGSNKVHYSLQLLRAFIVVTFFATLLATLLECQPLYMFWSPKYSHHPCRKGMSNLLTMGSLNIVTDLALILFPIPMLWRMTSLDFQAKLQLTLLFLVGILVVAITITRLPLILSHSVAQTTRSLWASIEIVCASIVANASFYYALWQGSNRYRARPAVYDDSSTPFQLSPRPRNENDSRLSTP</sequence>
<dbReference type="InterPro" id="IPR049326">
    <property type="entry name" value="Rhodopsin_dom_fungi"/>
</dbReference>
<name>A0A1J9Q2R1_9EURO</name>
<comment type="similarity">
    <text evidence="5">Belongs to the SAT4 family.</text>
</comment>
<dbReference type="AlphaFoldDB" id="A0A1J9Q2R1"/>
<feature type="transmembrane region" description="Helical" evidence="7">
    <location>
        <begin position="108"/>
        <end position="128"/>
    </location>
</feature>
<evidence type="ECO:0000313" key="10">
    <source>
        <dbReference type="Proteomes" id="UP000242791"/>
    </source>
</evidence>
<dbReference type="EMBL" id="LGTZ01001081">
    <property type="protein sequence ID" value="OJD22378.1"/>
    <property type="molecule type" value="Genomic_DNA"/>
</dbReference>
<gene>
    <name evidence="9" type="ORF">ACJ73_06273</name>
</gene>
<dbReference type="VEuPathDB" id="FungiDB:ACJ73_06273"/>
<dbReference type="Pfam" id="PF20684">
    <property type="entry name" value="Fung_rhodopsin"/>
    <property type="match status" value="1"/>
</dbReference>
<keyword evidence="2 7" id="KW-0812">Transmembrane</keyword>
<organism evidence="9 10">
    <name type="scientific">Blastomyces percursus</name>
    <dbReference type="NCBI Taxonomy" id="1658174"/>
    <lineage>
        <taxon>Eukaryota</taxon>
        <taxon>Fungi</taxon>
        <taxon>Dikarya</taxon>
        <taxon>Ascomycota</taxon>
        <taxon>Pezizomycotina</taxon>
        <taxon>Eurotiomycetes</taxon>
        <taxon>Eurotiomycetidae</taxon>
        <taxon>Onygenales</taxon>
        <taxon>Ajellomycetaceae</taxon>
        <taxon>Blastomyces</taxon>
    </lineage>
</organism>